<dbReference type="OrthoDB" id="9782160at2"/>
<dbReference type="InterPro" id="IPR002938">
    <property type="entry name" value="FAD-bd"/>
</dbReference>
<dbReference type="InterPro" id="IPR036188">
    <property type="entry name" value="FAD/NAD-bd_sf"/>
</dbReference>
<evidence type="ECO:0000313" key="6">
    <source>
        <dbReference type="EMBL" id="PSK88805.1"/>
    </source>
</evidence>
<evidence type="ECO:0000259" key="5">
    <source>
        <dbReference type="Pfam" id="PF01494"/>
    </source>
</evidence>
<gene>
    <name evidence="6" type="ORF">B0I18_11416</name>
</gene>
<dbReference type="PANTHER" id="PTHR46972:SF1">
    <property type="entry name" value="FAD DEPENDENT OXIDOREDUCTASE DOMAIN-CONTAINING PROTEIN"/>
    <property type="match status" value="1"/>
</dbReference>
<keyword evidence="1" id="KW-0285">Flavoprotein</keyword>
<protein>
    <submittedName>
        <fullName evidence="6">2-polyprenyl-6-methoxyphenol hydroxylase-like FAD-dependent oxidoreductase</fullName>
    </submittedName>
</protein>
<dbReference type="PANTHER" id="PTHR46972">
    <property type="entry name" value="MONOOXYGENASE ASQM-RELATED"/>
    <property type="match status" value="1"/>
</dbReference>
<dbReference type="EMBL" id="PYGD01000014">
    <property type="protein sequence ID" value="PSK88805.1"/>
    <property type="molecule type" value="Genomic_DNA"/>
</dbReference>
<name>A0A2P8CV16_9BACT</name>
<feature type="domain" description="FAD-binding" evidence="5">
    <location>
        <begin position="10"/>
        <end position="355"/>
    </location>
</feature>
<dbReference type="SUPFAM" id="SSF51905">
    <property type="entry name" value="FAD/NAD(P)-binding domain"/>
    <property type="match status" value="1"/>
</dbReference>
<dbReference type="GO" id="GO:0004497">
    <property type="term" value="F:monooxygenase activity"/>
    <property type="evidence" value="ECO:0007669"/>
    <property type="project" value="UniProtKB-KW"/>
</dbReference>
<keyword evidence="3" id="KW-0560">Oxidoreductase</keyword>
<keyword evidence="4" id="KW-0503">Monooxygenase</keyword>
<evidence type="ECO:0000256" key="3">
    <source>
        <dbReference type="ARBA" id="ARBA00023002"/>
    </source>
</evidence>
<dbReference type="PRINTS" id="PR00420">
    <property type="entry name" value="RNGMNOXGNASE"/>
</dbReference>
<comment type="caution">
    <text evidence="6">The sequence shown here is derived from an EMBL/GenBank/DDBJ whole genome shotgun (WGS) entry which is preliminary data.</text>
</comment>
<dbReference type="Proteomes" id="UP000240572">
    <property type="component" value="Unassembled WGS sequence"/>
</dbReference>
<dbReference type="GO" id="GO:0071949">
    <property type="term" value="F:FAD binding"/>
    <property type="evidence" value="ECO:0007669"/>
    <property type="project" value="InterPro"/>
</dbReference>
<evidence type="ECO:0000256" key="2">
    <source>
        <dbReference type="ARBA" id="ARBA00022827"/>
    </source>
</evidence>
<organism evidence="6 7">
    <name type="scientific">Taibaiella chishuiensis</name>
    <dbReference type="NCBI Taxonomy" id="1434707"/>
    <lineage>
        <taxon>Bacteria</taxon>
        <taxon>Pseudomonadati</taxon>
        <taxon>Bacteroidota</taxon>
        <taxon>Chitinophagia</taxon>
        <taxon>Chitinophagales</taxon>
        <taxon>Chitinophagaceae</taxon>
        <taxon>Taibaiella</taxon>
    </lineage>
</organism>
<evidence type="ECO:0000256" key="1">
    <source>
        <dbReference type="ARBA" id="ARBA00022630"/>
    </source>
</evidence>
<keyword evidence="2" id="KW-0274">FAD</keyword>
<dbReference type="Gene3D" id="3.50.50.60">
    <property type="entry name" value="FAD/NAD(P)-binding domain"/>
    <property type="match status" value="1"/>
</dbReference>
<accession>A0A2P8CV16</accession>
<reference evidence="6 7" key="1">
    <citation type="submission" date="2018-03" db="EMBL/GenBank/DDBJ databases">
        <title>Genomic Encyclopedia of Type Strains, Phase III (KMG-III): the genomes of soil and plant-associated and newly described type strains.</title>
        <authorList>
            <person name="Whitman W."/>
        </authorList>
    </citation>
    <scope>NUCLEOTIDE SEQUENCE [LARGE SCALE GENOMIC DNA]</scope>
    <source>
        <strain evidence="6 7">CGMCC 1.12700</strain>
    </source>
</reference>
<keyword evidence="7" id="KW-1185">Reference proteome</keyword>
<dbReference type="Pfam" id="PF01494">
    <property type="entry name" value="FAD_binding_3"/>
    <property type="match status" value="1"/>
</dbReference>
<proteinExistence type="predicted"/>
<evidence type="ECO:0000313" key="7">
    <source>
        <dbReference type="Proteomes" id="UP000240572"/>
    </source>
</evidence>
<sequence length="376" mass="40282">MVKELLYGKNVAIIGAGPAGLTLANLLQQQGARVRVYEREPDALTAARGGTMELHAGAALKALAQTGLEGKVALVHRPESTRLKMYDKYKALVLEVPPGAAGGHHPEADRKEICLALAASLAPGTLQWGRHFKTLAIKDNRYELQFMQGQSETADIVIGADGARSSIRPFLTPVQAMYSGSTLIHGVTADPVKTCPELYAMVQQGTLFAVGNGKSIIVQEKGNSSLEFYCSIGATPEGELAAATNFQDRAAVVQQLETLYAGWHPVFYELFASARAFVPRAVYATPATQHWKTQPNLTLIGDAAHVIPSFASAGVNMAMLDACELAAQLGNSSHKSIGAAISAYEQEMLARTARVQLEVRDSEHIFHAHTSTASLY</sequence>
<dbReference type="AlphaFoldDB" id="A0A2P8CV16"/>
<evidence type="ECO:0000256" key="4">
    <source>
        <dbReference type="ARBA" id="ARBA00023033"/>
    </source>
</evidence>
<dbReference type="RefSeq" id="WP_106525165.1">
    <property type="nucleotide sequence ID" value="NZ_PYGD01000014.1"/>
</dbReference>